<feature type="transmembrane region" description="Helical" evidence="2">
    <location>
        <begin position="315"/>
        <end position="333"/>
    </location>
</feature>
<feature type="transmembrane region" description="Helical" evidence="2">
    <location>
        <begin position="340"/>
        <end position="360"/>
    </location>
</feature>
<keyword evidence="2" id="KW-0812">Transmembrane</keyword>
<dbReference type="AlphaFoldDB" id="A0A917WT32"/>
<feature type="transmembrane region" description="Helical" evidence="2">
    <location>
        <begin position="372"/>
        <end position="395"/>
    </location>
</feature>
<sequence length="707" mass="74444">MRGTVTAHCRPEHVPGPATVADRAGPGRQPRLQRLAAREDLAGRVLLVASVLPVLLAIAWLVVAVPLAAVGGFHAWLVLPLAGATAVLLLRWAMPRLRAVPVRPAPWWSVVATAAVAVGFAILAAATHSEQAVLHRDAGTYAQVGLWLSGHPGLTTPIPADAFGSAANAVTFAHPGFFVQDGLIVPQFMTGWPTMLAAAFWLDGWPGMFVLPAVVGGAAVFAVAGLAARLCGARWAAPAALLLALAWPMLRVSQTTYSEPLACLMLAGGISLLIDGWSVAAGRTRSRTDASVRRDAGVLLGLAGLVLSGGELVRLDMGVDFALVVPVIGWWFLRRRAGAAAFVAGAVVGGGLGFLDARFVTWPYLQVNWVSVRLMVLLLVAATAGTLITVVALRWRGGAARPARRRSIAVAAAVAVAVAVAGVLLAARPLLYVDRSITAAGTIDYVASHQLRLGLPVDGTRGYAEQSLSWVSWYVGWPALVLAWFGAMAAAAGVARGRDWRLLPVLLVYGGSGVATLLRPAITPDHPWADRRLVVEVLPAVVLFAVFALARAARAGRSAATRRVLRWTPLLLVAAVVPGALVTAQLAPLRTEMGEPAAAAAVCRALRPTDSVILMDTQWAPTVRNQCGVPVAALDDPTVERIATAVAGVRAAGRDPVLMSSSTLTLLPYGLPLDKVVYLDTQEDQHQLVRRPDGTDPRRLECWIVRA</sequence>
<keyword evidence="2" id="KW-0472">Membrane</keyword>
<feature type="transmembrane region" description="Helical" evidence="2">
    <location>
        <begin position="235"/>
        <end position="253"/>
    </location>
</feature>
<accession>A0A917WT32</accession>
<feature type="transmembrane region" description="Helical" evidence="2">
    <location>
        <begin position="502"/>
        <end position="522"/>
    </location>
</feature>
<evidence type="ECO:0000256" key="2">
    <source>
        <dbReference type="SAM" id="Phobius"/>
    </source>
</evidence>
<evidence type="ECO:0000313" key="3">
    <source>
        <dbReference type="EMBL" id="GGM26455.1"/>
    </source>
</evidence>
<feature type="transmembrane region" description="Helical" evidence="2">
    <location>
        <begin position="564"/>
        <end position="587"/>
    </location>
</feature>
<reference evidence="3" key="2">
    <citation type="submission" date="2020-09" db="EMBL/GenBank/DDBJ databases">
        <authorList>
            <person name="Sun Q."/>
            <person name="Ohkuma M."/>
        </authorList>
    </citation>
    <scope>NUCLEOTIDE SEQUENCE</scope>
    <source>
        <strain evidence="3">JCM 19831</strain>
    </source>
</reference>
<evidence type="ECO:0000256" key="1">
    <source>
        <dbReference type="SAM" id="MobiDB-lite"/>
    </source>
</evidence>
<name>A0A917WT32_9ACTN</name>
<feature type="region of interest" description="Disordered" evidence="1">
    <location>
        <begin position="1"/>
        <end position="26"/>
    </location>
</feature>
<feature type="transmembrane region" description="Helical" evidence="2">
    <location>
        <begin position="292"/>
        <end position="309"/>
    </location>
</feature>
<proteinExistence type="predicted"/>
<dbReference type="EMBL" id="BMPI01000012">
    <property type="protein sequence ID" value="GGM26455.1"/>
    <property type="molecule type" value="Genomic_DNA"/>
</dbReference>
<feature type="transmembrane region" description="Helical" evidence="2">
    <location>
        <begin position="407"/>
        <end position="427"/>
    </location>
</feature>
<feature type="transmembrane region" description="Helical" evidence="2">
    <location>
        <begin position="259"/>
        <end position="280"/>
    </location>
</feature>
<keyword evidence="2" id="KW-1133">Transmembrane helix</keyword>
<dbReference type="Proteomes" id="UP000642070">
    <property type="component" value="Unassembled WGS sequence"/>
</dbReference>
<gene>
    <name evidence="3" type="ORF">GCM10007977_029580</name>
</gene>
<feature type="transmembrane region" description="Helical" evidence="2">
    <location>
        <begin position="41"/>
        <end position="67"/>
    </location>
</feature>
<organism evidence="3 4">
    <name type="scientific">Dactylosporangium sucinum</name>
    <dbReference type="NCBI Taxonomy" id="1424081"/>
    <lineage>
        <taxon>Bacteria</taxon>
        <taxon>Bacillati</taxon>
        <taxon>Actinomycetota</taxon>
        <taxon>Actinomycetes</taxon>
        <taxon>Micromonosporales</taxon>
        <taxon>Micromonosporaceae</taxon>
        <taxon>Dactylosporangium</taxon>
    </lineage>
</organism>
<feature type="transmembrane region" description="Helical" evidence="2">
    <location>
        <begin position="73"/>
        <end position="93"/>
    </location>
</feature>
<feature type="transmembrane region" description="Helical" evidence="2">
    <location>
        <begin position="209"/>
        <end position="228"/>
    </location>
</feature>
<keyword evidence="4" id="KW-1185">Reference proteome</keyword>
<evidence type="ECO:0000313" key="4">
    <source>
        <dbReference type="Proteomes" id="UP000642070"/>
    </source>
</evidence>
<feature type="transmembrane region" description="Helical" evidence="2">
    <location>
        <begin position="475"/>
        <end position="495"/>
    </location>
</feature>
<feature type="transmembrane region" description="Helical" evidence="2">
    <location>
        <begin position="105"/>
        <end position="126"/>
    </location>
</feature>
<feature type="transmembrane region" description="Helical" evidence="2">
    <location>
        <begin position="534"/>
        <end position="552"/>
    </location>
</feature>
<comment type="caution">
    <text evidence="3">The sequence shown here is derived from an EMBL/GenBank/DDBJ whole genome shotgun (WGS) entry which is preliminary data.</text>
</comment>
<protein>
    <submittedName>
        <fullName evidence="3">Uncharacterized protein</fullName>
    </submittedName>
</protein>
<reference evidence="3" key="1">
    <citation type="journal article" date="2014" name="Int. J. Syst. Evol. Microbiol.">
        <title>Complete genome sequence of Corynebacterium casei LMG S-19264T (=DSM 44701T), isolated from a smear-ripened cheese.</title>
        <authorList>
            <consortium name="US DOE Joint Genome Institute (JGI-PGF)"/>
            <person name="Walter F."/>
            <person name="Albersmeier A."/>
            <person name="Kalinowski J."/>
            <person name="Ruckert C."/>
        </authorList>
    </citation>
    <scope>NUCLEOTIDE SEQUENCE</scope>
    <source>
        <strain evidence="3">JCM 19831</strain>
    </source>
</reference>